<sequence length="219" mass="22158">MEVLLKALLAPVLVLLVSLAQRRWGDRLGGRLTALPLTSGPFVLVLALTDGADAGREAVHGVLLGMPAIVVFCAGYTALAPRLPGWAALAIAVSATAATCAATALLAPPLWLSLTAVAAAVLYRKRPAPTAAESPPGWELPCRVTTSALLVLVLGLVSTVVSPGVAGVLATFPVLACVMTAGTRLSGRRAASVELTRGLLAGTPPTAALFVVTLAAMTI</sequence>
<feature type="transmembrane region" description="Helical" evidence="1">
    <location>
        <begin position="167"/>
        <end position="186"/>
    </location>
</feature>
<feature type="transmembrane region" description="Helical" evidence="1">
    <location>
        <begin position="61"/>
        <end position="80"/>
    </location>
</feature>
<feature type="transmembrane region" description="Helical" evidence="1">
    <location>
        <begin position="86"/>
        <end position="119"/>
    </location>
</feature>
<keyword evidence="1" id="KW-0812">Transmembrane</keyword>
<dbReference type="OrthoDB" id="3688709at2"/>
<dbReference type="Proteomes" id="UP000292003">
    <property type="component" value="Unassembled WGS sequence"/>
</dbReference>
<accession>A0A4Q7JDS1</accession>
<dbReference type="EMBL" id="SFCC01000002">
    <property type="protein sequence ID" value="RZQ65348.1"/>
    <property type="molecule type" value="Genomic_DNA"/>
</dbReference>
<keyword evidence="3" id="KW-1185">Reference proteome</keyword>
<name>A0A4Q7JDS1_9PSEU</name>
<evidence type="ECO:0000313" key="2">
    <source>
        <dbReference type="EMBL" id="RZQ65348.1"/>
    </source>
</evidence>
<keyword evidence="1" id="KW-0472">Membrane</keyword>
<organism evidence="2 3">
    <name type="scientific">Amycolatopsis suaedae</name>
    <dbReference type="NCBI Taxonomy" id="2510978"/>
    <lineage>
        <taxon>Bacteria</taxon>
        <taxon>Bacillati</taxon>
        <taxon>Actinomycetota</taxon>
        <taxon>Actinomycetes</taxon>
        <taxon>Pseudonocardiales</taxon>
        <taxon>Pseudonocardiaceae</taxon>
        <taxon>Amycolatopsis</taxon>
    </lineage>
</organism>
<feature type="transmembrane region" description="Helical" evidence="1">
    <location>
        <begin position="32"/>
        <end position="49"/>
    </location>
</feature>
<dbReference type="RefSeq" id="WP_130474134.1">
    <property type="nucleotide sequence ID" value="NZ_SFCC01000002.1"/>
</dbReference>
<comment type="caution">
    <text evidence="2">The sequence shown here is derived from an EMBL/GenBank/DDBJ whole genome shotgun (WGS) entry which is preliminary data.</text>
</comment>
<gene>
    <name evidence="2" type="ORF">EWH70_05585</name>
</gene>
<reference evidence="2 3" key="1">
    <citation type="submission" date="2019-02" db="EMBL/GenBank/DDBJ databases">
        <title>Draft genome sequence of Amycolatopsis sp. 8-3EHSu isolated from roots of Suaeda maritima.</title>
        <authorList>
            <person name="Duangmal K."/>
            <person name="Chantavorakit T."/>
        </authorList>
    </citation>
    <scope>NUCLEOTIDE SEQUENCE [LARGE SCALE GENOMIC DNA]</scope>
    <source>
        <strain evidence="2 3">8-3EHSu</strain>
    </source>
</reference>
<keyword evidence="1" id="KW-1133">Transmembrane helix</keyword>
<feature type="transmembrane region" description="Helical" evidence="1">
    <location>
        <begin position="198"/>
        <end position="217"/>
    </location>
</feature>
<proteinExistence type="predicted"/>
<protein>
    <submittedName>
        <fullName evidence="2">Uncharacterized protein</fullName>
    </submittedName>
</protein>
<dbReference type="AlphaFoldDB" id="A0A4Q7JDS1"/>
<evidence type="ECO:0000256" key="1">
    <source>
        <dbReference type="SAM" id="Phobius"/>
    </source>
</evidence>
<evidence type="ECO:0000313" key="3">
    <source>
        <dbReference type="Proteomes" id="UP000292003"/>
    </source>
</evidence>